<dbReference type="AlphaFoldDB" id="A0A660SMQ0"/>
<dbReference type="InterPro" id="IPR016181">
    <property type="entry name" value="Acyl_CoA_acyltransferase"/>
</dbReference>
<reference evidence="2 3" key="1">
    <citation type="submission" date="2018-06" db="EMBL/GenBank/DDBJ databases">
        <title>Extensive metabolic versatility and redundancy in microbially diverse, dynamic hydrothermal sediments.</title>
        <authorList>
            <person name="Dombrowski N."/>
            <person name="Teske A."/>
            <person name="Baker B.J."/>
        </authorList>
    </citation>
    <scope>NUCLEOTIDE SEQUENCE [LARGE SCALE GENOMIC DNA]</scope>
    <source>
        <strain evidence="2">B10_G13</strain>
    </source>
</reference>
<dbReference type="PROSITE" id="PS51186">
    <property type="entry name" value="GNAT"/>
    <property type="match status" value="1"/>
</dbReference>
<dbReference type="InterPro" id="IPR000182">
    <property type="entry name" value="GNAT_dom"/>
</dbReference>
<accession>A0A660SMQ0</accession>
<dbReference type="PANTHER" id="PTHR43415">
    <property type="entry name" value="SPERMIDINE N(1)-ACETYLTRANSFERASE"/>
    <property type="match status" value="1"/>
</dbReference>
<comment type="caution">
    <text evidence="2">The sequence shown here is derived from an EMBL/GenBank/DDBJ whole genome shotgun (WGS) entry which is preliminary data.</text>
</comment>
<evidence type="ECO:0000313" key="2">
    <source>
        <dbReference type="EMBL" id="RKX71230.1"/>
    </source>
</evidence>
<gene>
    <name evidence="2" type="ORF">DRP43_02660</name>
</gene>
<evidence type="ECO:0000259" key="1">
    <source>
        <dbReference type="PROSITE" id="PS51186"/>
    </source>
</evidence>
<sequence>MIKKYPKVLIGEICYLTPISSEFIEKYYLWINDPEVTDTLIINPPMILEQEEKWFELLISRKNTYLFNIMTNDNKIIGNTGMHNINGIDRNADFGIMIGEKDYWGKGYGTEVTKLMLIYGFYHLNLHSIYLNVYSYNKKGIRAYEKAGYKQDGVIRQNKFYRGIYQDTILMSAIRDEWKVPDTLRKLNLLDR</sequence>
<dbReference type="SUPFAM" id="SSF55729">
    <property type="entry name" value="Acyl-CoA N-acyltransferases (Nat)"/>
    <property type="match status" value="1"/>
</dbReference>
<evidence type="ECO:0000313" key="3">
    <source>
        <dbReference type="Proteomes" id="UP000271125"/>
    </source>
</evidence>
<protein>
    <submittedName>
        <fullName evidence="2">N-acetyltransferase</fullName>
    </submittedName>
</protein>
<organism evidence="2 3">
    <name type="scientific">candidate division TA06 bacterium</name>
    <dbReference type="NCBI Taxonomy" id="2250710"/>
    <lineage>
        <taxon>Bacteria</taxon>
        <taxon>Bacteria division TA06</taxon>
    </lineage>
</organism>
<dbReference type="GO" id="GO:0016747">
    <property type="term" value="F:acyltransferase activity, transferring groups other than amino-acyl groups"/>
    <property type="evidence" value="ECO:0007669"/>
    <property type="project" value="InterPro"/>
</dbReference>
<dbReference type="Proteomes" id="UP000271125">
    <property type="component" value="Unassembled WGS sequence"/>
</dbReference>
<proteinExistence type="predicted"/>
<feature type="domain" description="N-acetyltransferase" evidence="1">
    <location>
        <begin position="11"/>
        <end position="176"/>
    </location>
</feature>
<dbReference type="Pfam" id="PF13302">
    <property type="entry name" value="Acetyltransf_3"/>
    <property type="match status" value="1"/>
</dbReference>
<dbReference type="Gene3D" id="3.40.630.30">
    <property type="match status" value="1"/>
</dbReference>
<name>A0A660SMQ0_UNCT6</name>
<keyword evidence="2" id="KW-0808">Transferase</keyword>
<dbReference type="EMBL" id="QNBD01000099">
    <property type="protein sequence ID" value="RKX71230.1"/>
    <property type="molecule type" value="Genomic_DNA"/>
</dbReference>
<dbReference type="PANTHER" id="PTHR43415:SF3">
    <property type="entry name" value="GNAT-FAMILY ACETYLTRANSFERASE"/>
    <property type="match status" value="1"/>
</dbReference>